<dbReference type="OrthoDB" id="5904955at2"/>
<proteinExistence type="predicted"/>
<keyword evidence="1" id="KW-0812">Transmembrane</keyword>
<dbReference type="InterPro" id="IPR019670">
    <property type="entry name" value="DUF2523"/>
</dbReference>
<dbReference type="Pfam" id="PF10734">
    <property type="entry name" value="DUF2523"/>
    <property type="match status" value="1"/>
</dbReference>
<evidence type="ECO:0000256" key="1">
    <source>
        <dbReference type="SAM" id="Phobius"/>
    </source>
</evidence>
<keyword evidence="1" id="KW-1133">Transmembrane helix</keyword>
<protein>
    <recommendedName>
        <fullName evidence="4">DUF2523 domain-containing protein</fullName>
    </recommendedName>
</protein>
<keyword evidence="1" id="KW-0472">Membrane</keyword>
<gene>
    <name evidence="2" type="ORF">VAZ01S_013_00040</name>
</gene>
<dbReference type="EMBL" id="BATL01000013">
    <property type="protein sequence ID" value="GAD74597.1"/>
    <property type="molecule type" value="Genomic_DNA"/>
</dbReference>
<evidence type="ECO:0000313" key="3">
    <source>
        <dbReference type="Proteomes" id="UP000016567"/>
    </source>
</evidence>
<evidence type="ECO:0008006" key="4">
    <source>
        <dbReference type="Google" id="ProtNLM"/>
    </source>
</evidence>
<dbReference type="eggNOG" id="ENOG5031NE8">
    <property type="taxonomic scope" value="Bacteria"/>
</dbReference>
<dbReference type="STRING" id="1219077.VAZ01S_013_00040"/>
<sequence>MMEFFEYIANVWATIINYFENIGYFAAQFFIWVEALWIKMKLTAQLYMLRTSFLVAKTLLEDIGFATLFTELFNQLPLEVKYWAHLFKVPEGISLYVNCFTTAIVIRMSR</sequence>
<feature type="transmembrane region" description="Helical" evidence="1">
    <location>
        <begin position="12"/>
        <end position="33"/>
    </location>
</feature>
<dbReference type="Proteomes" id="UP000016567">
    <property type="component" value="Unassembled WGS sequence"/>
</dbReference>
<dbReference type="AlphaFoldDB" id="U3AMS2"/>
<accession>U3AMS2</accession>
<dbReference type="RefSeq" id="WP_021708377.1">
    <property type="nucleotide sequence ID" value="NZ_BAOB01000051.1"/>
</dbReference>
<name>U3AMS2_9VIBR</name>
<comment type="caution">
    <text evidence="2">The sequence shown here is derived from an EMBL/GenBank/DDBJ whole genome shotgun (WGS) entry which is preliminary data.</text>
</comment>
<reference evidence="2 3" key="1">
    <citation type="submission" date="2013-09" db="EMBL/GenBank/DDBJ databases">
        <title>Whole genome shotgun sequence of Vibrio azureus NBRC 104587.</title>
        <authorList>
            <person name="Isaki S."/>
            <person name="Hosoyama A."/>
            <person name="Numata M."/>
            <person name="Hashimoto M."/>
            <person name="Hosoyama Y."/>
            <person name="Tsuchikane K."/>
            <person name="Noguchi M."/>
            <person name="Hirakata S."/>
            <person name="Ichikawa N."/>
            <person name="Ohji S."/>
            <person name="Yamazoe A."/>
            <person name="Fujita N."/>
        </authorList>
    </citation>
    <scope>NUCLEOTIDE SEQUENCE [LARGE SCALE GENOMIC DNA]</scope>
    <source>
        <strain evidence="2 3">NBRC 104587</strain>
    </source>
</reference>
<organism evidence="2 3">
    <name type="scientific">Vibrio azureus NBRC 104587</name>
    <dbReference type="NCBI Taxonomy" id="1219077"/>
    <lineage>
        <taxon>Bacteria</taxon>
        <taxon>Pseudomonadati</taxon>
        <taxon>Pseudomonadota</taxon>
        <taxon>Gammaproteobacteria</taxon>
        <taxon>Vibrionales</taxon>
        <taxon>Vibrionaceae</taxon>
        <taxon>Vibrio</taxon>
    </lineage>
</organism>
<evidence type="ECO:0000313" key="2">
    <source>
        <dbReference type="EMBL" id="GAD74597.1"/>
    </source>
</evidence>
<keyword evidence="3" id="KW-1185">Reference proteome</keyword>